<keyword evidence="5" id="KW-0597">Phosphoprotein</keyword>
<accession>A0A5P1FA91</accession>
<dbReference type="FunFam" id="1.20.58.1520:FF:000002">
    <property type="entry name" value="65-kDa microtubule-associated protein 6"/>
    <property type="match status" value="1"/>
</dbReference>
<dbReference type="GO" id="GO:0005819">
    <property type="term" value="C:spindle"/>
    <property type="evidence" value="ECO:0007669"/>
    <property type="project" value="TreeGrafter"/>
</dbReference>
<dbReference type="InterPro" id="IPR007145">
    <property type="entry name" value="MAP65_Ase1_PRC1"/>
</dbReference>
<keyword evidence="7" id="KW-0539">Nucleus</keyword>
<dbReference type="EMBL" id="CM007384">
    <property type="protein sequence ID" value="ONK73440.1"/>
    <property type="molecule type" value="Genomic_DNA"/>
</dbReference>
<evidence type="ECO:0000313" key="10">
    <source>
        <dbReference type="Proteomes" id="UP000243459"/>
    </source>
</evidence>
<keyword evidence="10" id="KW-1185">Reference proteome</keyword>
<evidence type="ECO:0000256" key="7">
    <source>
        <dbReference type="ARBA" id="ARBA00023242"/>
    </source>
</evidence>
<keyword evidence="4" id="KW-0963">Cytoplasm</keyword>
<comment type="similarity">
    <text evidence="3">Belongs to the MAP65/ASE1 family.</text>
</comment>
<dbReference type="Pfam" id="PF03999">
    <property type="entry name" value="MAP65_ASE1"/>
    <property type="match status" value="1"/>
</dbReference>
<dbReference type="PANTHER" id="PTHR19321:SF7">
    <property type="entry name" value="65-KDA MICROTUBULE-ASSOCIATED PROTEIN 3"/>
    <property type="match status" value="1"/>
</dbReference>
<name>A0A5P1FA91_ASPOF</name>
<dbReference type="OMA" id="IDICSVM"/>
<reference evidence="10" key="1">
    <citation type="journal article" date="2017" name="Nat. Commun.">
        <title>The asparagus genome sheds light on the origin and evolution of a young Y chromosome.</title>
        <authorList>
            <person name="Harkess A."/>
            <person name="Zhou J."/>
            <person name="Xu C."/>
            <person name="Bowers J.E."/>
            <person name="Van der Hulst R."/>
            <person name="Ayyampalayam S."/>
            <person name="Mercati F."/>
            <person name="Riccardi P."/>
            <person name="McKain M.R."/>
            <person name="Kakrana A."/>
            <person name="Tang H."/>
            <person name="Ray J."/>
            <person name="Groenendijk J."/>
            <person name="Arikit S."/>
            <person name="Mathioni S.M."/>
            <person name="Nakano M."/>
            <person name="Shan H."/>
            <person name="Telgmann-Rauber A."/>
            <person name="Kanno A."/>
            <person name="Yue Z."/>
            <person name="Chen H."/>
            <person name="Li W."/>
            <person name="Chen Y."/>
            <person name="Xu X."/>
            <person name="Zhang Y."/>
            <person name="Luo S."/>
            <person name="Chen H."/>
            <person name="Gao J."/>
            <person name="Mao Z."/>
            <person name="Pires J.C."/>
            <person name="Luo M."/>
            <person name="Kudrna D."/>
            <person name="Wing R.A."/>
            <person name="Meyers B.C."/>
            <person name="Yi K."/>
            <person name="Kong H."/>
            <person name="Lavrijsen P."/>
            <person name="Sunseri F."/>
            <person name="Falavigna A."/>
            <person name="Ye Y."/>
            <person name="Leebens-Mack J.H."/>
            <person name="Chen G."/>
        </authorList>
    </citation>
    <scope>NUCLEOTIDE SEQUENCE [LARGE SCALE GENOMIC DNA]</scope>
    <source>
        <strain evidence="10">cv. DH0086</strain>
    </source>
</reference>
<dbReference type="GO" id="GO:0005874">
    <property type="term" value="C:microtubule"/>
    <property type="evidence" value="ECO:0007669"/>
    <property type="project" value="UniProtKB-KW"/>
</dbReference>
<evidence type="ECO:0000313" key="9">
    <source>
        <dbReference type="EMBL" id="ONK73440.1"/>
    </source>
</evidence>
<dbReference type="Proteomes" id="UP000243459">
    <property type="component" value="Chromosome 4"/>
</dbReference>
<gene>
    <name evidence="9" type="ORF">A4U43_C04F31510</name>
</gene>
<protein>
    <submittedName>
        <fullName evidence="9">Uncharacterized protein</fullName>
    </submittedName>
</protein>
<evidence type="ECO:0000256" key="5">
    <source>
        <dbReference type="ARBA" id="ARBA00022553"/>
    </source>
</evidence>
<dbReference type="GO" id="GO:0000226">
    <property type="term" value="P:microtubule cytoskeleton organization"/>
    <property type="evidence" value="ECO:0007669"/>
    <property type="project" value="InterPro"/>
</dbReference>
<feature type="region of interest" description="Disordered" evidence="8">
    <location>
        <begin position="407"/>
        <end position="443"/>
    </location>
</feature>
<dbReference type="Gene3D" id="1.20.58.1520">
    <property type="match status" value="1"/>
</dbReference>
<evidence type="ECO:0000256" key="6">
    <source>
        <dbReference type="ARBA" id="ARBA00022701"/>
    </source>
</evidence>
<evidence type="ECO:0000256" key="3">
    <source>
        <dbReference type="ARBA" id="ARBA00006187"/>
    </source>
</evidence>
<evidence type="ECO:0000256" key="2">
    <source>
        <dbReference type="ARBA" id="ARBA00004496"/>
    </source>
</evidence>
<evidence type="ECO:0000256" key="4">
    <source>
        <dbReference type="ARBA" id="ARBA00022490"/>
    </source>
</evidence>
<dbReference type="AlphaFoldDB" id="A0A5P1FA91"/>
<organism evidence="9 10">
    <name type="scientific">Asparagus officinalis</name>
    <name type="common">Garden asparagus</name>
    <dbReference type="NCBI Taxonomy" id="4686"/>
    <lineage>
        <taxon>Eukaryota</taxon>
        <taxon>Viridiplantae</taxon>
        <taxon>Streptophyta</taxon>
        <taxon>Embryophyta</taxon>
        <taxon>Tracheophyta</taxon>
        <taxon>Spermatophyta</taxon>
        <taxon>Magnoliopsida</taxon>
        <taxon>Liliopsida</taxon>
        <taxon>Asparagales</taxon>
        <taxon>Asparagaceae</taxon>
        <taxon>Asparagoideae</taxon>
        <taxon>Asparagus</taxon>
    </lineage>
</organism>
<sequence>MQKTKSDRKNKFLEVLGQIQKISAEIGHSNDYPLERAMDESDLSIRKLEYLYRKLESLQKEKADRLKLVLDHLNTLDSLCAVLGVDFKQTVREIHPSLDKTQGSNVGDEAIEDLASAIERFRAVKLQRMQKLQDLATSMFEMWNLMDTPIEEQQKFQHVTCNITALEHERTEPNSLSADFINYVEAEVVKLEKLKASKMKELVLKKKTELEDLRRRTHLVEKEDINREVEAIECGAVDPALALEQIEFKISTIKEEAFSRKDILERVERWLVACEEESWLEEYNRDEKRYNAGRGTHLNLKRAEKARAAVSKIPATVETLISRITAWEKERGLEFTYDGAGLLSMLEEYTTLRQEKEQERKRQRDQKRLQGQLIAEQEVLFGSKPSPSKPQSSKKMLRNLTMGYNRRQSLGGAPLQSAKDEVQKPRPMSARKADGTASPYAGRKDQDAASFLSKEFSFNAINAHEPEAPRKPFAPLVAENHIDGEDENMTPKTTLTAPKTPTTVCAPMQMASTPAPATDIATRERSFEERRLAVLMRG</sequence>
<dbReference type="GO" id="GO:0005737">
    <property type="term" value="C:cytoplasm"/>
    <property type="evidence" value="ECO:0007669"/>
    <property type="project" value="UniProtKB-SubCell"/>
</dbReference>
<comment type="subcellular location">
    <subcellularLocation>
        <location evidence="2">Cytoplasm</location>
    </subcellularLocation>
    <subcellularLocation>
        <location evidence="1">Nucleus</location>
    </subcellularLocation>
</comment>
<dbReference type="GO" id="GO:0008017">
    <property type="term" value="F:microtubule binding"/>
    <property type="evidence" value="ECO:0007669"/>
    <property type="project" value="InterPro"/>
</dbReference>
<keyword evidence="6" id="KW-0493">Microtubule</keyword>
<proteinExistence type="inferred from homology"/>
<dbReference type="GO" id="GO:0005634">
    <property type="term" value="C:nucleus"/>
    <property type="evidence" value="ECO:0007669"/>
    <property type="project" value="UniProtKB-SubCell"/>
</dbReference>
<evidence type="ECO:0000256" key="1">
    <source>
        <dbReference type="ARBA" id="ARBA00004123"/>
    </source>
</evidence>
<dbReference type="Gramene" id="ONK73440">
    <property type="protein sequence ID" value="ONK73440"/>
    <property type="gene ID" value="A4U43_C04F31510"/>
</dbReference>
<evidence type="ECO:0000256" key="8">
    <source>
        <dbReference type="SAM" id="MobiDB-lite"/>
    </source>
</evidence>
<dbReference type="PANTHER" id="PTHR19321">
    <property type="entry name" value="PROTEIN REGULATOR OF CYTOKINESIS 1 PRC1-RELATED"/>
    <property type="match status" value="1"/>
</dbReference>